<dbReference type="InterPro" id="IPR018647">
    <property type="entry name" value="SLFN_3-like_DNA/RNA_helicase"/>
</dbReference>
<feature type="domain" description="Schlafen group 3-like DNA/RNA helicase" evidence="1">
    <location>
        <begin position="208"/>
        <end position="356"/>
    </location>
</feature>
<proteinExistence type="predicted"/>
<reference evidence="2 3" key="1">
    <citation type="journal article" date="2014" name="PLoS ONE">
        <title>Reduction of Hydrogen Peroxide Accumulation and Toxicity by a Catalase from Mycoplasma iowae.</title>
        <authorList>
            <person name="Pritchard R.E."/>
            <person name="Prassinos A.J."/>
            <person name="Osborne J.D."/>
            <person name="Raviv Z."/>
            <person name="Balish M.F."/>
        </authorList>
    </citation>
    <scope>NUCLEOTIDE SEQUENCE [LARGE SCALE GENOMIC DNA]</scope>
    <source>
        <strain evidence="2 3">DK-CPA</strain>
    </source>
</reference>
<sequence>MGSAKDRNIYIDTSKKNKIQLEEENEYIFNSIKNIFGNVNIAGVINFDYDKIKEKKIDEDLKFNTDFISCFTYKNMTNFLLIEIKDYRKAVFKNKAVDLLENIIKFLKFCEKYKNINTNIYFIFYDAESMCVYEYDENNKYHINEISIEKIIKILENKNDIFFLNNDQILEKYLEYTDFWYLINGKNVFKAKKIEQCINNIRNSSNKSFIIKGGPGTGKTALAHIFYQSEKDKTAILCLNKLLVNSYKEKYYSQEDMIFYNSNDLESIDLTKIKYLIVDEAQRITQETIDHILNIYKNNSFKIIFLGDDKQKIYKYDSGIEKIKSIFNSCENLSEIVLTNYFRITEDDDKLIQFILKYHNNLPSCKNLFLKDKFSSNNSYFGIPSKMHEVLNYDWNFDKAFYNDALSNETIINNEEFYDEFHLISREFEKGFIVLPKKINRKNFSKFKNNIYVLMTRATKELNLYIYDKELEKEISERLLKARGEKDE</sequence>
<dbReference type="RefSeq" id="WP_036451284.1">
    <property type="nucleotide sequence ID" value="NZ_AWQU01000037.1"/>
</dbReference>
<name>A0A084U4S7_MALIO</name>
<evidence type="ECO:0000313" key="2">
    <source>
        <dbReference type="EMBL" id="KFB07963.1"/>
    </source>
</evidence>
<dbReference type="InterPro" id="IPR027417">
    <property type="entry name" value="P-loop_NTPase"/>
</dbReference>
<protein>
    <submittedName>
        <fullName evidence="2">AAA+ superfamily protein</fullName>
    </submittedName>
</protein>
<dbReference type="Pfam" id="PF09848">
    <property type="entry name" value="SLFN-g3_helicase"/>
    <property type="match status" value="1"/>
</dbReference>
<feature type="non-terminal residue" evidence="2">
    <location>
        <position position="488"/>
    </location>
</feature>
<dbReference type="SUPFAM" id="SSF52540">
    <property type="entry name" value="P-loop containing nucleoside triphosphate hydrolases"/>
    <property type="match status" value="1"/>
</dbReference>
<dbReference type="EMBL" id="AWQU01000037">
    <property type="protein sequence ID" value="KFB07963.1"/>
    <property type="molecule type" value="Genomic_DNA"/>
</dbReference>
<accession>A0A084U4S7</accession>
<dbReference type="Gene3D" id="3.40.50.300">
    <property type="entry name" value="P-loop containing nucleotide triphosphate hydrolases"/>
    <property type="match status" value="1"/>
</dbReference>
<evidence type="ECO:0000313" key="3">
    <source>
        <dbReference type="Proteomes" id="UP000028523"/>
    </source>
</evidence>
<keyword evidence="3" id="KW-1185">Reference proteome</keyword>
<organism evidence="2 3">
    <name type="scientific">Malacoplasma iowae DK-CPA</name>
    <dbReference type="NCBI Taxonomy" id="1394179"/>
    <lineage>
        <taxon>Bacteria</taxon>
        <taxon>Bacillati</taxon>
        <taxon>Mycoplasmatota</taxon>
        <taxon>Mycoplasmoidales</taxon>
        <taxon>Mycoplasmoidaceae</taxon>
        <taxon>Malacoplasma</taxon>
    </lineage>
</organism>
<dbReference type="AlphaFoldDB" id="A0A084U4S7"/>
<comment type="caution">
    <text evidence="2">The sequence shown here is derived from an EMBL/GenBank/DDBJ whole genome shotgun (WGS) entry which is preliminary data.</text>
</comment>
<evidence type="ECO:0000259" key="1">
    <source>
        <dbReference type="Pfam" id="PF09848"/>
    </source>
</evidence>
<gene>
    <name evidence="2" type="ORF">P271_829</name>
</gene>
<dbReference type="Proteomes" id="UP000028523">
    <property type="component" value="Unassembled WGS sequence"/>
</dbReference>